<dbReference type="RefSeq" id="YP_010091285.1">
    <property type="nucleotide sequence ID" value="NC_055723.1"/>
</dbReference>
<organism evidence="6 7">
    <name type="scientific">Yersinia phage fPS-90</name>
    <dbReference type="NCBI Taxonomy" id="2052932"/>
    <lineage>
        <taxon>Viruses</taxon>
        <taxon>Duplodnaviria</taxon>
        <taxon>Heunggongvirae</taxon>
        <taxon>Uroviricota</taxon>
        <taxon>Caudoviricetes</taxon>
        <taxon>Pantevenvirales</taxon>
        <taxon>Straboviridae</taxon>
        <taxon>Tevenvirinae</taxon>
        <taxon>Tequatrovirus</taxon>
        <taxon>Tequatrovirus fps90</taxon>
    </lineage>
</organism>
<evidence type="ECO:0000256" key="5">
    <source>
        <dbReference type="SAM" id="Phobius"/>
    </source>
</evidence>
<dbReference type="GO" id="GO:0016020">
    <property type="term" value="C:membrane"/>
    <property type="evidence" value="ECO:0007669"/>
    <property type="project" value="UniProtKB-UniRule"/>
</dbReference>
<keyword evidence="4" id="KW-0735">Signal-anchor</keyword>
<keyword evidence="4" id="KW-1030">Host cell inner membrane</keyword>
<evidence type="ECO:0000313" key="7">
    <source>
        <dbReference type="Proteomes" id="UP000319789"/>
    </source>
</evidence>
<keyword evidence="7" id="KW-1185">Reference proteome</keyword>
<dbReference type="HAMAP" id="MF_04104">
    <property type="entry name" value="HOLIN_T4"/>
    <property type="match status" value="1"/>
</dbReference>
<feature type="topological domain" description="Cytoplasmic" evidence="4">
    <location>
        <begin position="1"/>
        <end position="62"/>
    </location>
</feature>
<name>A0A449C4B1_9CAUD</name>
<evidence type="ECO:0000256" key="4">
    <source>
        <dbReference type="HAMAP-Rule" id="MF_04104"/>
    </source>
</evidence>
<comment type="similarity">
    <text evidence="4">Belongs to the T4likevirus holin family.</text>
</comment>
<keyword evidence="4" id="KW-1015">Disulfide bond</keyword>
<keyword evidence="4" id="KW-1043">Host membrane</keyword>
<keyword evidence="4 5" id="KW-0812">Transmembrane</keyword>
<dbReference type="Proteomes" id="UP000319789">
    <property type="component" value="Segment"/>
</dbReference>
<feature type="disulfide bond" evidence="4">
    <location>
        <begin position="203"/>
        <end position="235"/>
    </location>
</feature>
<gene>
    <name evidence="6" type="primary">g250</name>
</gene>
<keyword evidence="2 4" id="KW-0204">Cytolysis</keyword>
<feature type="transmembrane region" description="Helical" evidence="5">
    <location>
        <begin position="58"/>
        <end position="77"/>
    </location>
</feature>
<comment type="domain">
    <text evidence="4">The C-terminus serves, in association with the antiholin, as a DNA sensor for lysis inhibition under superinfection conditions.</text>
</comment>
<comment type="subcellular location">
    <subcellularLocation>
        <location evidence="4">Host cell inner membrane</location>
        <topology evidence="4">Single-pass type II membrane protein</topology>
        <orientation evidence="4">Periplasmic side</orientation>
    </subcellularLocation>
    <text evidence="4">Classified as a class III holin.</text>
</comment>
<dbReference type="GO" id="GO:0044659">
    <property type="term" value="P:viral release from host cell by cytolysis"/>
    <property type="evidence" value="ECO:0007669"/>
    <property type="project" value="InterPro"/>
</dbReference>
<dbReference type="GO" id="GO:0140911">
    <property type="term" value="F:pore-forming activity"/>
    <property type="evidence" value="ECO:0007669"/>
    <property type="project" value="UniProtKB-UniRule"/>
</dbReference>
<protein>
    <recommendedName>
        <fullName evidence="4">Holin</fullName>
    </recommendedName>
</protein>
<feature type="topological domain" description="Periplasmic" evidence="4">
    <location>
        <begin position="78"/>
        <end position="246"/>
    </location>
</feature>
<evidence type="ECO:0000256" key="1">
    <source>
        <dbReference type="ARBA" id="ARBA00022612"/>
    </source>
</evidence>
<comment type="subunit">
    <text evidence="4">Homomultimer. Heterotetramer composed of 2 holin and 2 antiholin. The holin-antiholin complex binds dsDNA. Interacts (via C-terminus) with antiholin (via C-terminus); this interaction blocks the holin homomultimerization and delays host cell lysis. Interacts (via N-terminus) with the lysis inhibition accessory protein rIII; this interaction stabilizes the holin-antiholin complex thereby resulting in a robust block of the hole formation.</text>
</comment>
<keyword evidence="4 5" id="KW-1133">Transmembrane helix</keyword>
<keyword evidence="4 5" id="KW-0472">Membrane</keyword>
<comment type="function">
    <text evidence="4">Accumulates harmlessly in the cytoplasmic membrane until it reaches a critical concentration that triggers the formation of micron-scale pores (holes) causing host cell membrane disruption and endolysin escape into the periplasmic space. Determines the precise timing of host cell lysis. Regulated by specific antiholins that somehow sense superinfections and then delay lysis. Participates with the endolysin and spanin proteins in the sequential events which lead to the programmed host cell lysis releasing the mature viral particles from the host cell.</text>
</comment>
<accession>A0A449C4B1</accession>
<evidence type="ECO:0000256" key="2">
    <source>
        <dbReference type="ARBA" id="ARBA00022852"/>
    </source>
</evidence>
<evidence type="ECO:0000256" key="3">
    <source>
        <dbReference type="ARBA" id="ARBA00023142"/>
    </source>
</evidence>
<dbReference type="EMBL" id="LR215723">
    <property type="protein sequence ID" value="VEV89095.1"/>
    <property type="molecule type" value="Genomic_DNA"/>
</dbReference>
<reference evidence="6 7" key="1">
    <citation type="submission" date="2019-02" db="EMBL/GenBank/DDBJ databases">
        <authorList>
            <person name="Skurnik M."/>
        </authorList>
    </citation>
    <scope>NUCLEOTIDE SEQUENCE [LARGE SCALE GENOMIC DNA]</scope>
</reference>
<dbReference type="InterPro" id="IPR020982">
    <property type="entry name" value="Phage_T4_GpT_holin"/>
</dbReference>
<dbReference type="Pfam" id="PF11031">
    <property type="entry name" value="Phage_holin_T"/>
    <property type="match status" value="1"/>
</dbReference>
<evidence type="ECO:0000313" key="6">
    <source>
        <dbReference type="EMBL" id="VEV89095.1"/>
    </source>
</evidence>
<sequence>MGCNRHDLRFLDLNGNTSQHINILKGGSMAAPRISFSPSDILFGVLDRLFKDNATGNILASRVAVVILLFIMAIVWYRGDSFFEYYKQSKYETYREIVEKERNARFESVALEQLQIVHISSEADFSAVYSFRPKNLNYFVDIIAYEGKLPSTISEKSLGGYPVDKTMDEYAVHLNGRHYYSNSKFAFLPTKKPTPEINYMYSCPYFNLDNIYAGTITMYWYRNDHISNDRLESICAQAARILGRAK</sequence>
<keyword evidence="3 4" id="KW-0578">Host cell lysis by virus</keyword>
<dbReference type="KEGG" id="vg:65108780"/>
<dbReference type="GeneID" id="65108780"/>
<proteinExistence type="inferred from homology"/>
<dbReference type="GO" id="GO:0020002">
    <property type="term" value="C:host cell plasma membrane"/>
    <property type="evidence" value="ECO:0007669"/>
    <property type="project" value="UniProtKB-SubCell"/>
</dbReference>
<keyword evidence="4" id="KW-1032">Host cell membrane</keyword>
<keyword evidence="1 4" id="KW-1188">Viral release from host cell</keyword>
<comment type="PTM">
    <text evidence="4">Disulfide bond is required for functionality.</text>
</comment>